<keyword evidence="1" id="KW-0472">Membrane</keyword>
<dbReference type="Pfam" id="PF16344">
    <property type="entry name" value="FecR_C"/>
    <property type="match status" value="1"/>
</dbReference>
<feature type="domain" description="FecR protein" evidence="2">
    <location>
        <begin position="185"/>
        <end position="296"/>
    </location>
</feature>
<sequence>MRDWNELYTRYLNKQCSEEEVRMLLEHFRLEGAASELLSRIQTELARTNIPERDTPEVSAAFRRIHHQLTKQINSETDESPKVRRFRWIPYAAAVILAVGVGMLGLEYGQRNQQHFFDATDIGPGGNKATLTLADGRIVNLSPGHDGIIVGDEVTYGDGRLVVGFDSGITAGEAKGTGTIQPLLLTTPRGGTYKVVLSDGTKVWLNSASTLRYPSRFVGNERVVELEGEAYFEVSKQTQQATNDLAMQTKPTQSQNMPFRVKSKGQTVEVLGTQFNVSAYPDDREMKTTLVEGHVRVMLASDSKSSFSLRPGQQTIVRGSAVDIQHVDVTTFVAWKEGLFSFNETELQTVMNQLSRWYDVEINYHGDIPPTYYYGAISRNENLASVLNLLKESGLNFKVAKENGTNKLVVLP</sequence>
<evidence type="ECO:0000259" key="3">
    <source>
        <dbReference type="Pfam" id="PF16344"/>
    </source>
</evidence>
<reference evidence="4 5" key="1">
    <citation type="submission" date="2016-10" db="EMBL/GenBank/DDBJ databases">
        <authorList>
            <person name="de Groot N.N."/>
        </authorList>
    </citation>
    <scope>NUCLEOTIDE SEQUENCE [LARGE SCALE GENOMIC DNA]</scope>
    <source>
        <strain evidence="4 5">DSM 22900</strain>
    </source>
</reference>
<dbReference type="PANTHER" id="PTHR30273">
    <property type="entry name" value="PERIPLASMIC SIGNAL SENSOR AND SIGMA FACTOR ACTIVATOR FECR-RELATED"/>
    <property type="match status" value="1"/>
</dbReference>
<dbReference type="Gene3D" id="3.55.50.30">
    <property type="match status" value="1"/>
</dbReference>
<dbReference type="PANTHER" id="PTHR30273:SF2">
    <property type="entry name" value="PROTEIN FECR"/>
    <property type="match status" value="1"/>
</dbReference>
<dbReference type="Proteomes" id="UP000199577">
    <property type="component" value="Unassembled WGS sequence"/>
</dbReference>
<name>A0A1I1F4Y0_9SPHI</name>
<accession>A0A1I1F4Y0</accession>
<dbReference type="Gene3D" id="2.60.120.1440">
    <property type="match status" value="1"/>
</dbReference>
<keyword evidence="5" id="KW-1185">Reference proteome</keyword>
<feature type="domain" description="Protein FecR C-terminal" evidence="3">
    <location>
        <begin position="340"/>
        <end position="400"/>
    </location>
</feature>
<dbReference type="STRING" id="623281.SAMN05421747_102248"/>
<dbReference type="InterPro" id="IPR012373">
    <property type="entry name" value="Ferrdict_sens_TM"/>
</dbReference>
<feature type="transmembrane region" description="Helical" evidence="1">
    <location>
        <begin position="88"/>
        <end position="106"/>
    </location>
</feature>
<proteinExistence type="predicted"/>
<keyword evidence="1" id="KW-1133">Transmembrane helix</keyword>
<dbReference type="RefSeq" id="WP_090971464.1">
    <property type="nucleotide sequence ID" value="NZ_FOLL01000002.1"/>
</dbReference>
<evidence type="ECO:0000259" key="2">
    <source>
        <dbReference type="Pfam" id="PF04773"/>
    </source>
</evidence>
<dbReference type="OrthoDB" id="649666at2"/>
<dbReference type="InterPro" id="IPR032508">
    <property type="entry name" value="FecR_C"/>
</dbReference>
<dbReference type="InterPro" id="IPR006860">
    <property type="entry name" value="FecR"/>
</dbReference>
<gene>
    <name evidence="4" type="ORF">SAMN05421747_102248</name>
</gene>
<organism evidence="4 5">
    <name type="scientific">Parapedobacter composti</name>
    <dbReference type="NCBI Taxonomy" id="623281"/>
    <lineage>
        <taxon>Bacteria</taxon>
        <taxon>Pseudomonadati</taxon>
        <taxon>Bacteroidota</taxon>
        <taxon>Sphingobacteriia</taxon>
        <taxon>Sphingobacteriales</taxon>
        <taxon>Sphingobacteriaceae</taxon>
        <taxon>Parapedobacter</taxon>
    </lineage>
</organism>
<protein>
    <submittedName>
        <fullName evidence="4">FecR protein</fullName>
    </submittedName>
</protein>
<evidence type="ECO:0000313" key="5">
    <source>
        <dbReference type="Proteomes" id="UP000199577"/>
    </source>
</evidence>
<dbReference type="GO" id="GO:0016989">
    <property type="term" value="F:sigma factor antagonist activity"/>
    <property type="evidence" value="ECO:0007669"/>
    <property type="project" value="TreeGrafter"/>
</dbReference>
<keyword evidence="1" id="KW-0812">Transmembrane</keyword>
<evidence type="ECO:0000313" key="4">
    <source>
        <dbReference type="EMBL" id="SFB94374.1"/>
    </source>
</evidence>
<dbReference type="EMBL" id="FOLL01000002">
    <property type="protein sequence ID" value="SFB94374.1"/>
    <property type="molecule type" value="Genomic_DNA"/>
</dbReference>
<dbReference type="AlphaFoldDB" id="A0A1I1F4Y0"/>
<dbReference type="Pfam" id="PF04773">
    <property type="entry name" value="FecR"/>
    <property type="match status" value="1"/>
</dbReference>
<evidence type="ECO:0000256" key="1">
    <source>
        <dbReference type="SAM" id="Phobius"/>
    </source>
</evidence>